<dbReference type="Pfam" id="PF00226">
    <property type="entry name" value="DnaJ"/>
    <property type="match status" value="1"/>
</dbReference>
<dbReference type="InterPro" id="IPR001623">
    <property type="entry name" value="DnaJ_domain"/>
</dbReference>
<dbReference type="InterPro" id="IPR036869">
    <property type="entry name" value="J_dom_sf"/>
</dbReference>
<proteinExistence type="predicted"/>
<dbReference type="SUPFAM" id="SSF46565">
    <property type="entry name" value="Chaperone J-domain"/>
    <property type="match status" value="1"/>
</dbReference>
<dbReference type="OrthoDB" id="1911590at2759"/>
<dbReference type="AlphaFoldDB" id="A0A9Q0JS53"/>
<keyword evidence="3" id="KW-1185">Reference proteome</keyword>
<dbReference type="Gene3D" id="1.10.287.110">
    <property type="entry name" value="DnaJ domain"/>
    <property type="match status" value="1"/>
</dbReference>
<evidence type="ECO:0000259" key="1">
    <source>
        <dbReference type="SMART" id="SM00271"/>
    </source>
</evidence>
<feature type="domain" description="J" evidence="1">
    <location>
        <begin position="66"/>
        <end position="123"/>
    </location>
</feature>
<accession>A0A9Q0JS53</accession>
<dbReference type="InterPro" id="IPR024593">
    <property type="entry name" value="DUF3444"/>
</dbReference>
<organism evidence="2 3">
    <name type="scientific">Protea cynaroides</name>
    <dbReference type="NCBI Taxonomy" id="273540"/>
    <lineage>
        <taxon>Eukaryota</taxon>
        <taxon>Viridiplantae</taxon>
        <taxon>Streptophyta</taxon>
        <taxon>Embryophyta</taxon>
        <taxon>Tracheophyta</taxon>
        <taxon>Spermatophyta</taxon>
        <taxon>Magnoliopsida</taxon>
        <taxon>Proteales</taxon>
        <taxon>Proteaceae</taxon>
        <taxon>Protea</taxon>
    </lineage>
</organism>
<gene>
    <name evidence="2" type="ORF">NE237_005555</name>
</gene>
<dbReference type="SMART" id="SM00271">
    <property type="entry name" value="DnaJ"/>
    <property type="match status" value="1"/>
</dbReference>
<protein>
    <recommendedName>
        <fullName evidence="1">J domain-containing protein</fullName>
    </recommendedName>
</protein>
<evidence type="ECO:0000313" key="3">
    <source>
        <dbReference type="Proteomes" id="UP001141806"/>
    </source>
</evidence>
<dbReference type="Proteomes" id="UP001141806">
    <property type="component" value="Unassembled WGS sequence"/>
</dbReference>
<evidence type="ECO:0000313" key="2">
    <source>
        <dbReference type="EMBL" id="KAJ4947957.1"/>
    </source>
</evidence>
<dbReference type="EMBL" id="JAMYWD010000793">
    <property type="protein sequence ID" value="KAJ4947957.1"/>
    <property type="molecule type" value="Genomic_DNA"/>
</dbReference>
<name>A0A9Q0JS53_9MAGN</name>
<sequence length="771" mass="87151">MDGKMLEAFQEKEIAEMMMANDNHSAARDKLLKAKDLFPSLDNIAGMLTVCDILCAANVGFSGYSTDWYWVLQLKPGADESTVQSQFCKLMNLLEPIKNEFPGTESAQKLITKAFSILSDREKRAEFEMKRLGVCWAYGSDLQQEPDMEVVNRKRETILQSSSREMRVDCETFDVINELSCLKENQKLRTSKGVTKSGVQSARICTGEQDLDISIVDEPRKKICAQEAAWVSSCRGTGLNGGAGRSLNSMNSTVGSGSSQRNPPQSLCRMPESDFYDFKNNRKAEVFSVGQVWAVYDQESMPRRYCRICGFTMLPFQLRFTYLKPIPGSADEEKWCAVGLPVACGAFKLEMDKMIVGGASKFSHVVSRVATVTDQPVEIYPQKGEVWAIYMDWKPFDWCADPKTRKGYRLRIVEIITNFSKHAGVRLERLEKVDGFRNIFQRQSNHGSKSWFEIPGTHSYTFSHNVPAFRFSGGEMNGISAGMFALDPLAVPADLIRGMTKSLGEKSSNDYSSSTHRPSMPTAILSGPKSSNDYSSSTHCPLIPTAILSEPEVETLKSQWTAKDFFSGQIWAVYDGPDSMPRQYVRINNLVSRSEVCVTVLKPYPIRDNEIQWVKENLPVVCGLFQADRITCNIQLSRFSHLMKCEQSKDKSFYRIYPMKGDIWAVYRNWNSKWTRSNYNGCRYRIVEVLSDFSEGSGQRVARLVEVTGFLTFFQRQLDDDFELLRTVSRREMFSFSHQIPAFIVAGIETQDLPEGSLHLEPDALPSKLSN</sequence>
<dbReference type="Pfam" id="PF11926">
    <property type="entry name" value="DUF3444"/>
    <property type="match status" value="2"/>
</dbReference>
<dbReference type="PANTHER" id="PTHR47374">
    <property type="entry name" value="ENDOSOME ANTIGEN-LIKE PROTEIN, PUTATIVE (DUF3444)-RELATED"/>
    <property type="match status" value="1"/>
</dbReference>
<dbReference type="PANTHER" id="PTHR47374:SF2">
    <property type="entry name" value="OS01G0927400 PROTEIN"/>
    <property type="match status" value="1"/>
</dbReference>
<reference evidence="2" key="1">
    <citation type="journal article" date="2023" name="Plant J.">
        <title>The genome of the king protea, Protea cynaroides.</title>
        <authorList>
            <person name="Chang J."/>
            <person name="Duong T.A."/>
            <person name="Schoeman C."/>
            <person name="Ma X."/>
            <person name="Roodt D."/>
            <person name="Barker N."/>
            <person name="Li Z."/>
            <person name="Van de Peer Y."/>
            <person name="Mizrachi E."/>
        </authorList>
    </citation>
    <scope>NUCLEOTIDE SEQUENCE</scope>
    <source>
        <tissue evidence="2">Young leaves</tissue>
    </source>
</reference>
<comment type="caution">
    <text evidence="2">The sequence shown here is derived from an EMBL/GenBank/DDBJ whole genome shotgun (WGS) entry which is preliminary data.</text>
</comment>